<proteinExistence type="predicted"/>
<dbReference type="EMBL" id="JAMZIH010006900">
    <property type="protein sequence ID" value="KAJ1673477.1"/>
    <property type="molecule type" value="Genomic_DNA"/>
</dbReference>
<sequence>MSRSNNSISDEDQRAEVLRSKRLTYEVFNGLRDIIIDALSETDCLEYLDELLLMDKETFDRLSVRRALLKAWPNMDASTRQEVFNALCGPTQEGAIPEEGTSGPAGVCEVTEAMGGIPIGSGPQKPTVTSTRAKSVKSGHCRFKARTDQDYELEAEKTRLAQDICARIKEEYVQRIFKLMG</sequence>
<gene>
    <name evidence="1" type="ORF">EV182_005152</name>
</gene>
<name>A0ACC1HAM3_9FUNG</name>
<organism evidence="1 2">
    <name type="scientific">Spiromyces aspiralis</name>
    <dbReference type="NCBI Taxonomy" id="68401"/>
    <lineage>
        <taxon>Eukaryota</taxon>
        <taxon>Fungi</taxon>
        <taxon>Fungi incertae sedis</taxon>
        <taxon>Zoopagomycota</taxon>
        <taxon>Kickxellomycotina</taxon>
        <taxon>Kickxellomycetes</taxon>
        <taxon>Kickxellales</taxon>
        <taxon>Kickxellaceae</taxon>
        <taxon>Spiromyces</taxon>
    </lineage>
</organism>
<feature type="non-terminal residue" evidence="1">
    <location>
        <position position="181"/>
    </location>
</feature>
<accession>A0ACC1HAM3</accession>
<comment type="caution">
    <text evidence="1">The sequence shown here is derived from an EMBL/GenBank/DDBJ whole genome shotgun (WGS) entry which is preliminary data.</text>
</comment>
<dbReference type="Proteomes" id="UP001145114">
    <property type="component" value="Unassembled WGS sequence"/>
</dbReference>
<protein>
    <submittedName>
        <fullName evidence="1">Uncharacterized protein</fullName>
    </submittedName>
</protein>
<evidence type="ECO:0000313" key="2">
    <source>
        <dbReference type="Proteomes" id="UP001145114"/>
    </source>
</evidence>
<evidence type="ECO:0000313" key="1">
    <source>
        <dbReference type="EMBL" id="KAJ1673477.1"/>
    </source>
</evidence>
<keyword evidence="2" id="KW-1185">Reference proteome</keyword>
<reference evidence="1" key="1">
    <citation type="submission" date="2022-06" db="EMBL/GenBank/DDBJ databases">
        <title>Phylogenomic reconstructions and comparative analyses of Kickxellomycotina fungi.</title>
        <authorList>
            <person name="Reynolds N.K."/>
            <person name="Stajich J.E."/>
            <person name="Barry K."/>
            <person name="Grigoriev I.V."/>
            <person name="Crous P."/>
            <person name="Smith M.E."/>
        </authorList>
    </citation>
    <scope>NUCLEOTIDE SEQUENCE</scope>
    <source>
        <strain evidence="1">RSA 2271</strain>
    </source>
</reference>